<name>A0A365PE66_9ACTN</name>
<sequence length="339" mass="35562">MSRTPVLLDCDPGIDDALAIAYLVAEHRAGRTDLTGVVCTAGNAGSEDTVANACAWLDLAGAPGLPVAAGAPGPIAVPHVLTPETHGPRGAGYAELTTTRATTTRPVDPRDGARLWVDAARAHPGELVGIVTGPSSTLAHALALDPALPRLLGGLVVMGGTFRGHPGNTTPVSEWNVDVDPEAADRVCRAWEDARAADPAVPTPLWCGLNLTERAVWTPERSEWLLDASDSPLAQRLTEALRFYFEFHDSVGEGYLAQVHDPFVAWMALHPEAVVAAPANVRVECSGEHTRGMTVADVRGHRRRVDNARIATDVLVPGGPDAVLDEICAAIVSVAGRPG</sequence>
<dbReference type="Proteomes" id="UP000252187">
    <property type="component" value="Unassembled WGS sequence"/>
</dbReference>
<dbReference type="InterPro" id="IPR036452">
    <property type="entry name" value="Ribo_hydro-like"/>
</dbReference>
<dbReference type="InterPro" id="IPR023186">
    <property type="entry name" value="IUNH"/>
</dbReference>
<keyword evidence="2" id="KW-0326">Glycosidase</keyword>
<dbReference type="GO" id="GO:0006152">
    <property type="term" value="P:purine nucleoside catabolic process"/>
    <property type="evidence" value="ECO:0007669"/>
    <property type="project" value="TreeGrafter"/>
</dbReference>
<dbReference type="Pfam" id="PF01156">
    <property type="entry name" value="IU_nuc_hydro"/>
    <property type="match status" value="1"/>
</dbReference>
<organism evidence="4 5">
    <name type="scientific">Dietzia maris</name>
    <dbReference type="NCBI Taxonomy" id="37915"/>
    <lineage>
        <taxon>Bacteria</taxon>
        <taxon>Bacillati</taxon>
        <taxon>Actinomycetota</taxon>
        <taxon>Actinomycetes</taxon>
        <taxon>Mycobacteriales</taxon>
        <taxon>Dietziaceae</taxon>
        <taxon>Dietzia</taxon>
    </lineage>
</organism>
<evidence type="ECO:0000313" key="4">
    <source>
        <dbReference type="EMBL" id="RBA41067.1"/>
    </source>
</evidence>
<dbReference type="SUPFAM" id="SSF53590">
    <property type="entry name" value="Nucleoside hydrolase"/>
    <property type="match status" value="1"/>
</dbReference>
<dbReference type="GO" id="GO:0008477">
    <property type="term" value="F:purine nucleosidase activity"/>
    <property type="evidence" value="ECO:0007669"/>
    <property type="project" value="TreeGrafter"/>
</dbReference>
<dbReference type="EMBL" id="QNTT01000001">
    <property type="protein sequence ID" value="RBA41067.1"/>
    <property type="molecule type" value="Genomic_DNA"/>
</dbReference>
<protein>
    <submittedName>
        <fullName evidence="4">Nucleoside hydrolase</fullName>
    </submittedName>
</protein>
<evidence type="ECO:0000256" key="1">
    <source>
        <dbReference type="ARBA" id="ARBA00022801"/>
    </source>
</evidence>
<dbReference type="PANTHER" id="PTHR12304">
    <property type="entry name" value="INOSINE-URIDINE PREFERRING NUCLEOSIDE HYDROLASE"/>
    <property type="match status" value="1"/>
</dbReference>
<gene>
    <name evidence="4" type="ORF">DQ226_00700</name>
</gene>
<dbReference type="Gene3D" id="3.90.245.10">
    <property type="entry name" value="Ribonucleoside hydrolase-like"/>
    <property type="match status" value="1"/>
</dbReference>
<dbReference type="InterPro" id="IPR001910">
    <property type="entry name" value="Inosine/uridine_hydrolase_dom"/>
</dbReference>
<reference evidence="4 5" key="1">
    <citation type="submission" date="2018-06" db="EMBL/GenBank/DDBJ databases">
        <title>Whole genome sequencing of four bacterial strains from South Shetland trench revealing bio-synthetic gene clusters.</title>
        <authorList>
            <person name="Abdel-Mageed W.M."/>
            <person name="Lehri B."/>
            <person name="Jarmusch S.A."/>
            <person name="Miranda K."/>
            <person name="Goodfellow M."/>
            <person name="Jaspars M."/>
            <person name="Karlyshev A.V."/>
        </authorList>
    </citation>
    <scope>NUCLEOTIDE SEQUENCE [LARGE SCALE GENOMIC DNA]</scope>
    <source>
        <strain evidence="4 5">SST1</strain>
    </source>
</reference>
<evidence type="ECO:0000259" key="3">
    <source>
        <dbReference type="Pfam" id="PF01156"/>
    </source>
</evidence>
<dbReference type="GO" id="GO:0005829">
    <property type="term" value="C:cytosol"/>
    <property type="evidence" value="ECO:0007669"/>
    <property type="project" value="TreeGrafter"/>
</dbReference>
<evidence type="ECO:0000256" key="2">
    <source>
        <dbReference type="ARBA" id="ARBA00023295"/>
    </source>
</evidence>
<feature type="domain" description="Inosine/uridine-preferring nucleoside hydrolase" evidence="3">
    <location>
        <begin position="6"/>
        <end position="314"/>
    </location>
</feature>
<keyword evidence="1 4" id="KW-0378">Hydrolase</keyword>
<accession>A0A365PE66</accession>
<dbReference type="PANTHER" id="PTHR12304:SF4">
    <property type="entry name" value="URIDINE NUCLEOSIDASE"/>
    <property type="match status" value="1"/>
</dbReference>
<proteinExistence type="predicted"/>
<evidence type="ECO:0000313" key="5">
    <source>
        <dbReference type="Proteomes" id="UP000252187"/>
    </source>
</evidence>
<comment type="caution">
    <text evidence="4">The sequence shown here is derived from an EMBL/GenBank/DDBJ whole genome shotgun (WGS) entry which is preliminary data.</text>
</comment>
<dbReference type="AlphaFoldDB" id="A0A365PE66"/>